<dbReference type="CDD" id="cd02930">
    <property type="entry name" value="DCR_FMN"/>
    <property type="match status" value="1"/>
</dbReference>
<dbReference type="GO" id="GO:0051536">
    <property type="term" value="F:iron-sulfur cluster binding"/>
    <property type="evidence" value="ECO:0007669"/>
    <property type="project" value="UniProtKB-KW"/>
</dbReference>
<dbReference type="STRING" id="1420917.AU15_00230"/>
<evidence type="ECO:0000256" key="4">
    <source>
        <dbReference type="ARBA" id="ARBA00022630"/>
    </source>
</evidence>
<dbReference type="GO" id="GO:0008670">
    <property type="term" value="F:2,4-dienoyl-CoA reductase (NADPH) activity"/>
    <property type="evidence" value="ECO:0007669"/>
    <property type="project" value="UniProtKB-EC"/>
</dbReference>
<dbReference type="Gene3D" id="3.40.50.720">
    <property type="entry name" value="NAD(P)-binding Rossmann-like Domain"/>
    <property type="match status" value="1"/>
</dbReference>
<keyword evidence="6" id="KW-0479">Metal-binding</keyword>
<evidence type="ECO:0000256" key="8">
    <source>
        <dbReference type="ARBA" id="ARBA00023004"/>
    </source>
</evidence>
<gene>
    <name evidence="12" type="primary">fadH</name>
    <name evidence="12" type="ORF">MARSALSMR5_01264</name>
</gene>
<dbReference type="SUPFAM" id="SSF51905">
    <property type="entry name" value="FAD/NAD(P)-binding domain"/>
    <property type="match status" value="1"/>
</dbReference>
<dbReference type="InterPro" id="IPR023753">
    <property type="entry name" value="FAD/NAD-binding_dom"/>
</dbReference>
<dbReference type="GeneID" id="77255234"/>
<sequence length="684" mass="74966">MTAAYPNLLKPLDLGFTELKNRVLMGSMHTGLEDRFWNIHKLARYFAERAEGGVGLMVTGGFSPNFVGQLSPLASTMNHRGTAMLHRHVTSEVHDAGGKICLQLLHAGRYGYQPFSVSASATKAPITPFKARALSTKGVDKQIDDFVSAAKLAKLARYDGVEVMGSEGYFINQFLCERTNKRTDKWGGPFENRMQLPVEIVRRMREAVGPEFIIIYRLSMLDLVEGGQTWDQVVQLGKAIEKAGATIINTGIGWHEARVPTIVTSVPRGGFADVTAKFYGEVDIPVCTTNRINTPEKGEEILAAGKADMVSMARPLLADSEFVRKAEQNRSDEINTCIACNQACLDHVFQLKRASCLVNPRACHETELVLTVAPVSRRVAVVGAGPAGLAAATTAAKRGHKVTLFEADDKVGGQFNYAKRIPGKEEFYETLRYYQRQIEILGIELKLNTRVDADVLGEQVFDDVIIATGVKPRTPRIDGIDHPKVLGYLDVLRHNKPVGQSVAVIGAGGIGFDVSEFLTHEFGHHPEGEQVSMADWQAEWGVDPQFDGPGGLAERKPTSSPRKIYLMQRKTSKVGGGLGKTSGWVHRNSLKHRDVEMLRGCSYEKIDDDGLHITLSDKDGKVTESKVLAVDNVIICAGQEPFRALFDDLVNRGIQTHLIGGADVAEELDAKRAIRQGTEVAARI</sequence>
<dbReference type="GO" id="GO:0033543">
    <property type="term" value="P:fatty acid beta-oxidation, unsaturated, even number, reductase/isomerase pathway"/>
    <property type="evidence" value="ECO:0007669"/>
    <property type="project" value="TreeGrafter"/>
</dbReference>
<dbReference type="RefSeq" id="WP_085679701.1">
    <property type="nucleotide sequence ID" value="NZ_CP020931.1"/>
</dbReference>
<dbReference type="InterPro" id="IPR001155">
    <property type="entry name" value="OxRdtase_FMN_N"/>
</dbReference>
<evidence type="ECO:0000256" key="5">
    <source>
        <dbReference type="ARBA" id="ARBA00022643"/>
    </source>
</evidence>
<comment type="cofactor">
    <cofactor evidence="2">
        <name>[4Fe-4S] cluster</name>
        <dbReference type="ChEBI" id="CHEBI:49883"/>
    </cofactor>
</comment>
<evidence type="ECO:0000256" key="6">
    <source>
        <dbReference type="ARBA" id="ARBA00022723"/>
    </source>
</evidence>
<evidence type="ECO:0000256" key="9">
    <source>
        <dbReference type="ARBA" id="ARBA00023014"/>
    </source>
</evidence>
<keyword evidence="4" id="KW-0285">Flavoprotein</keyword>
<dbReference type="FunFam" id="3.20.20.70:FF:000082">
    <property type="entry name" value="NADPH-dependent 2,4-dienoyl-CoA reductase"/>
    <property type="match status" value="1"/>
</dbReference>
<evidence type="ECO:0000259" key="10">
    <source>
        <dbReference type="Pfam" id="PF00724"/>
    </source>
</evidence>
<evidence type="ECO:0000259" key="11">
    <source>
        <dbReference type="Pfam" id="PF07992"/>
    </source>
</evidence>
<feature type="domain" description="NADH:flavin oxidoreductase/NADH oxidase N-terminal" evidence="10">
    <location>
        <begin position="8"/>
        <end position="333"/>
    </location>
</feature>
<feature type="domain" description="FAD/NAD(P)-binding" evidence="11">
    <location>
        <begin position="378"/>
        <end position="656"/>
    </location>
</feature>
<evidence type="ECO:0000256" key="3">
    <source>
        <dbReference type="ARBA" id="ARBA00011048"/>
    </source>
</evidence>
<evidence type="ECO:0000256" key="2">
    <source>
        <dbReference type="ARBA" id="ARBA00001966"/>
    </source>
</evidence>
<dbReference type="InterPro" id="IPR013785">
    <property type="entry name" value="Aldolase_TIM"/>
</dbReference>
<dbReference type="InterPro" id="IPR036188">
    <property type="entry name" value="FAD/NAD-bd_sf"/>
</dbReference>
<dbReference type="GO" id="GO:0010181">
    <property type="term" value="F:FMN binding"/>
    <property type="evidence" value="ECO:0007669"/>
    <property type="project" value="InterPro"/>
</dbReference>
<dbReference type="PRINTS" id="PR00411">
    <property type="entry name" value="PNDRDTASEI"/>
</dbReference>
<dbReference type="SUPFAM" id="SSF51395">
    <property type="entry name" value="FMN-linked oxidoreductases"/>
    <property type="match status" value="1"/>
</dbReference>
<keyword evidence="5" id="KW-0288">FMN</keyword>
<reference evidence="12 13" key="1">
    <citation type="submission" date="2017-04" db="EMBL/GenBank/DDBJ databases">
        <title>Genome Sequence of Marinobacter salarius strain SMR5 Isolated from a culture of the Diatom Skeletonema marinoi.</title>
        <authorList>
            <person name="Topel M."/>
            <person name="Pinder M.I.M."/>
            <person name="Johansson O.N."/>
            <person name="Kourtchenko O."/>
            <person name="Godhe A."/>
            <person name="Clarke A.K."/>
        </authorList>
    </citation>
    <scope>NUCLEOTIDE SEQUENCE [LARGE SCALE GENOMIC DNA]</scope>
    <source>
        <strain evidence="12 13">SMR5</strain>
    </source>
</reference>
<dbReference type="GO" id="GO:0046872">
    <property type="term" value="F:metal ion binding"/>
    <property type="evidence" value="ECO:0007669"/>
    <property type="project" value="UniProtKB-KW"/>
</dbReference>
<dbReference type="Gene3D" id="3.50.50.60">
    <property type="entry name" value="FAD/NAD(P)-binding domain"/>
    <property type="match status" value="1"/>
</dbReference>
<dbReference type="EC" id="1.3.1.34" evidence="12"/>
<evidence type="ECO:0000256" key="7">
    <source>
        <dbReference type="ARBA" id="ARBA00023002"/>
    </source>
</evidence>
<name>A0A1W6K7E3_9GAMM</name>
<evidence type="ECO:0000313" key="13">
    <source>
        <dbReference type="Proteomes" id="UP000193100"/>
    </source>
</evidence>
<dbReference type="Pfam" id="PF07992">
    <property type="entry name" value="Pyr_redox_2"/>
    <property type="match status" value="1"/>
</dbReference>
<accession>A0A1W6K7E3</accession>
<dbReference type="PANTHER" id="PTHR42917">
    <property type="entry name" value="2,4-DIENOYL-COA REDUCTASE"/>
    <property type="match status" value="1"/>
</dbReference>
<dbReference type="EMBL" id="CP020931">
    <property type="protein sequence ID" value="ARM83356.1"/>
    <property type="molecule type" value="Genomic_DNA"/>
</dbReference>
<keyword evidence="7 12" id="KW-0560">Oxidoreductase</keyword>
<proteinExistence type="inferred from homology"/>
<dbReference type="Gene3D" id="3.20.20.70">
    <property type="entry name" value="Aldolase class I"/>
    <property type="match status" value="1"/>
</dbReference>
<dbReference type="InterPro" id="IPR051793">
    <property type="entry name" value="NADH:flavin_oxidoreductase"/>
</dbReference>
<organism evidence="12 13">
    <name type="scientific">Marinobacter salarius</name>
    <dbReference type="NCBI Taxonomy" id="1420917"/>
    <lineage>
        <taxon>Bacteria</taxon>
        <taxon>Pseudomonadati</taxon>
        <taxon>Pseudomonadota</taxon>
        <taxon>Gammaproteobacteria</taxon>
        <taxon>Pseudomonadales</taxon>
        <taxon>Marinobacteraceae</taxon>
        <taxon>Marinobacter</taxon>
    </lineage>
</organism>
<evidence type="ECO:0000313" key="12">
    <source>
        <dbReference type="EMBL" id="ARM83356.1"/>
    </source>
</evidence>
<protein>
    <submittedName>
        <fullName evidence="12">2,4-dienoyl-CoA reductase [NADPH]</fullName>
        <ecNumber evidence="12">1.3.1.34</ecNumber>
    </submittedName>
</protein>
<keyword evidence="8" id="KW-0408">Iron</keyword>
<dbReference type="PRINTS" id="PR00368">
    <property type="entry name" value="FADPNR"/>
</dbReference>
<dbReference type="AlphaFoldDB" id="A0A1W6K7E3"/>
<dbReference type="Pfam" id="PF00724">
    <property type="entry name" value="Oxidored_FMN"/>
    <property type="match status" value="1"/>
</dbReference>
<dbReference type="PANTHER" id="PTHR42917:SF2">
    <property type="entry name" value="2,4-DIENOYL-COA REDUCTASE [(2E)-ENOYL-COA-PRODUCING]"/>
    <property type="match status" value="1"/>
</dbReference>
<keyword evidence="9" id="KW-0411">Iron-sulfur</keyword>
<comment type="cofactor">
    <cofactor evidence="1">
        <name>FMN</name>
        <dbReference type="ChEBI" id="CHEBI:58210"/>
    </cofactor>
</comment>
<comment type="similarity">
    <text evidence="3">In the N-terminal section; belongs to the NADH:flavin oxidoreductase/NADH oxidase family.</text>
</comment>
<evidence type="ECO:0000256" key="1">
    <source>
        <dbReference type="ARBA" id="ARBA00001917"/>
    </source>
</evidence>
<dbReference type="Proteomes" id="UP000193100">
    <property type="component" value="Chromosome"/>
</dbReference>